<proteinExistence type="predicted"/>
<organism evidence="1 2">
    <name type="scientific">Limnoglobus roseus</name>
    <dbReference type="NCBI Taxonomy" id="2598579"/>
    <lineage>
        <taxon>Bacteria</taxon>
        <taxon>Pseudomonadati</taxon>
        <taxon>Planctomycetota</taxon>
        <taxon>Planctomycetia</taxon>
        <taxon>Gemmatales</taxon>
        <taxon>Gemmataceae</taxon>
        <taxon>Limnoglobus</taxon>
    </lineage>
</organism>
<dbReference type="InterPro" id="IPR051923">
    <property type="entry name" value="Glycosyl_Hydrolase_39"/>
</dbReference>
<dbReference type="SUPFAM" id="SSF51445">
    <property type="entry name" value="(Trans)glycosidases"/>
    <property type="match status" value="1"/>
</dbReference>
<protein>
    <submittedName>
        <fullName evidence="1">Uncharacterized protein</fullName>
    </submittedName>
</protein>
<evidence type="ECO:0000313" key="1">
    <source>
        <dbReference type="EMBL" id="QEL16270.1"/>
    </source>
</evidence>
<sequence>MPLPRVIVLALLFGTVGGVAMAEPPAPIALSPFGIGSCYTNNRSARDNARWLPQMAAIGLAVHRTPHTDWGAVEPESGTWAWGPLDEQMKYLDEHKFTYGAILAGSPKWNTKDKPGTLPVNNLPGWSRYATELAKHVKGRVRHFEVWNEPPNFTGKDQTPADYAKIVVAAHDAIKAVDPTALVGLAAKSAHVNYLEQVINAGAKDHFDYVVLHPYEVLNGVADNTGSESVYMHVVPTVRKMLAARNPAKVNVPIVFTELGSDAKRGGDHQAHALVKAYAMGIAQGVACVQWFEGRDGDSGPMGLLDNKGKPRPAYTAMGQMIKHLGQHPSYLGWVLLNDRHYGFVFQGAAGTVLATWASGGTPAVVDFGREVAIANPVTGNVVAATSYELTVAPVLVLGVPEPLVAQAKANAGKPFPWDGDYTDAQSVSITFGEKTIEKGLHTRSGSAVAEAVVAYGGSARAGNVPGGSVFIIDPNFLSYTPTPIEITAVVRRNPANDNAGFKLVYESATGFKTAGGWYTVPDNKQWHTVHWRIDDSQFVNYWGFNFNLESDGDKYNKYFLQSVTVTKLAK</sequence>
<reference evidence="2" key="1">
    <citation type="submission" date="2019-08" db="EMBL/GenBank/DDBJ databases">
        <title>Limnoglobus roseus gen. nov., sp. nov., a novel freshwater planctomycete with a giant genome from the family Gemmataceae.</title>
        <authorList>
            <person name="Kulichevskaya I.S."/>
            <person name="Naumoff D.G."/>
            <person name="Miroshnikov K."/>
            <person name="Ivanova A."/>
            <person name="Philippov D.A."/>
            <person name="Hakobyan A."/>
            <person name="Rijpstra I.C."/>
            <person name="Sinninghe Damste J.S."/>
            <person name="Liesack W."/>
            <person name="Dedysh S.N."/>
        </authorList>
    </citation>
    <scope>NUCLEOTIDE SEQUENCE [LARGE SCALE GENOMIC DNA]</scope>
    <source>
        <strain evidence="2">PX52</strain>
    </source>
</reference>
<dbReference type="EMBL" id="CP042425">
    <property type="protein sequence ID" value="QEL16270.1"/>
    <property type="molecule type" value="Genomic_DNA"/>
</dbReference>
<dbReference type="Proteomes" id="UP000324974">
    <property type="component" value="Chromosome"/>
</dbReference>
<name>A0A5C1AC22_9BACT</name>
<dbReference type="OrthoDB" id="912485at2"/>
<dbReference type="RefSeq" id="WP_149111022.1">
    <property type="nucleotide sequence ID" value="NZ_CP042425.1"/>
</dbReference>
<evidence type="ECO:0000313" key="2">
    <source>
        <dbReference type="Proteomes" id="UP000324974"/>
    </source>
</evidence>
<dbReference type="AlphaFoldDB" id="A0A5C1AC22"/>
<dbReference type="Gene3D" id="3.20.20.80">
    <property type="entry name" value="Glycosidases"/>
    <property type="match status" value="1"/>
</dbReference>
<dbReference type="InterPro" id="IPR017853">
    <property type="entry name" value="GH"/>
</dbReference>
<dbReference type="GO" id="GO:0004553">
    <property type="term" value="F:hydrolase activity, hydrolyzing O-glycosyl compounds"/>
    <property type="evidence" value="ECO:0007669"/>
    <property type="project" value="TreeGrafter"/>
</dbReference>
<gene>
    <name evidence="1" type="ORF">PX52LOC_03211</name>
</gene>
<keyword evidence="2" id="KW-1185">Reference proteome</keyword>
<dbReference type="PANTHER" id="PTHR12631:SF10">
    <property type="entry name" value="BETA-XYLOSIDASE-LIKE PROTEIN-RELATED"/>
    <property type="match status" value="1"/>
</dbReference>
<dbReference type="PANTHER" id="PTHR12631">
    <property type="entry name" value="ALPHA-L-IDURONIDASE"/>
    <property type="match status" value="1"/>
</dbReference>
<accession>A0A5C1AC22</accession>
<dbReference type="KEGG" id="lrs:PX52LOC_03211"/>